<feature type="transmembrane region" description="Helical" evidence="5">
    <location>
        <begin position="398"/>
        <end position="416"/>
    </location>
</feature>
<dbReference type="GO" id="GO:0016874">
    <property type="term" value="F:ligase activity"/>
    <property type="evidence" value="ECO:0007669"/>
    <property type="project" value="UniProtKB-KW"/>
</dbReference>
<feature type="transmembrane region" description="Helical" evidence="5">
    <location>
        <begin position="64"/>
        <end position="83"/>
    </location>
</feature>
<feature type="transmembrane region" description="Helical" evidence="5">
    <location>
        <begin position="12"/>
        <end position="29"/>
    </location>
</feature>
<evidence type="ECO:0000256" key="3">
    <source>
        <dbReference type="ARBA" id="ARBA00022989"/>
    </source>
</evidence>
<feature type="transmembrane region" description="Helical" evidence="5">
    <location>
        <begin position="277"/>
        <end position="298"/>
    </location>
</feature>
<evidence type="ECO:0000256" key="1">
    <source>
        <dbReference type="ARBA" id="ARBA00004141"/>
    </source>
</evidence>
<evidence type="ECO:0000259" key="6">
    <source>
        <dbReference type="Pfam" id="PF04932"/>
    </source>
</evidence>
<evidence type="ECO:0000313" key="8">
    <source>
        <dbReference type="Proteomes" id="UP000672039"/>
    </source>
</evidence>
<dbReference type="EMBL" id="CP072801">
    <property type="protein sequence ID" value="QTR44944.1"/>
    <property type="molecule type" value="Genomic_DNA"/>
</dbReference>
<dbReference type="InterPro" id="IPR051533">
    <property type="entry name" value="WaaL-like"/>
</dbReference>
<feature type="transmembrane region" description="Helical" evidence="5">
    <location>
        <begin position="150"/>
        <end position="168"/>
    </location>
</feature>
<dbReference type="Pfam" id="PF04932">
    <property type="entry name" value="Wzy_C"/>
    <property type="match status" value="1"/>
</dbReference>
<keyword evidence="2 5" id="KW-0812">Transmembrane</keyword>
<evidence type="ECO:0000313" key="7">
    <source>
        <dbReference type="EMBL" id="QTR44944.1"/>
    </source>
</evidence>
<accession>A0ABX7WN15</accession>
<feature type="transmembrane region" description="Helical" evidence="5">
    <location>
        <begin position="367"/>
        <end position="386"/>
    </location>
</feature>
<evidence type="ECO:0000256" key="5">
    <source>
        <dbReference type="SAM" id="Phobius"/>
    </source>
</evidence>
<proteinExistence type="predicted"/>
<name>A0ABX7WN15_9GAMM</name>
<reference evidence="7 8" key="1">
    <citation type="submission" date="2021-04" db="EMBL/GenBank/DDBJ databases">
        <title>Genomics, taxonomy and metabolism of representatives of sulfur bacteria of the genus Thiothrix: Thiothrix fructosivorans QT, Thiothrix unzii A1T and three new species, Thiothrix subterranea sp. nov., Thiothrix litoralis sp. nov. and 'Candidatus Thiothrix anitrata' sp. nov.</title>
        <authorList>
            <person name="Ravin N.V."/>
            <person name="Smolyakov D."/>
            <person name="Rudenko T.S."/>
            <person name="Mardanov A.V."/>
            <person name="Beletsky A.V."/>
            <person name="Markov N.D."/>
            <person name="Fomenkov A.I."/>
            <person name="Roberts R.J."/>
            <person name="Karnachuk O.V."/>
            <person name="Novikov A."/>
            <person name="Grabovich M.Y."/>
        </authorList>
    </citation>
    <scope>NUCLEOTIDE SEQUENCE [LARGE SCALE GENOMIC DNA]</scope>
    <source>
        <strain evidence="7 8">AS</strain>
    </source>
</reference>
<dbReference type="InterPro" id="IPR007016">
    <property type="entry name" value="O-antigen_ligase-rel_domated"/>
</dbReference>
<sequence>MNQTTNISFPQWLVFGLACLLLVFAPLIRAGNTGFALLVMQLLGLGILLVLGWWGLYRHRFPTAVWWFLIGSIGLVGLYLVPIPESLWRALPGRALYVDVYDWLGESGQRDLYLAVSLIPANTAYSLMALLPPLGIFLAVGCLDKRQLVSVVYLFLGVAALQAGIGLTQYSAGFSDSASGSYPNRDHFSAFMAMAFPLAFGLAAYHVGRHTKHHEADTGVLEHKLNRVLVFASLTLLLLLAGIFSRSRAGVALMILGILLSSLMFARHIGGKRSASLMATLSTIGGGIAASIGLIPVLNRFMQANPADDLRWYLFDTSLRGIQQFFPFGSGPGTFADIYRALQPLGQTGGFVNNAHNDYLELLFDTGLVGGVIIVGMLLLYLYGWWQLRQQAWEQTRFLKAGAGIGMLLVLLHAYVDFNFHIPANALFFAFLAGLFLRKA</sequence>
<feature type="transmembrane region" description="Helical" evidence="5">
    <location>
        <begin position="228"/>
        <end position="245"/>
    </location>
</feature>
<feature type="transmembrane region" description="Helical" evidence="5">
    <location>
        <begin position="35"/>
        <end position="57"/>
    </location>
</feature>
<comment type="subcellular location">
    <subcellularLocation>
        <location evidence="1">Membrane</location>
        <topology evidence="1">Multi-pass membrane protein</topology>
    </subcellularLocation>
</comment>
<keyword evidence="8" id="KW-1185">Reference proteome</keyword>
<feature type="transmembrane region" description="Helical" evidence="5">
    <location>
        <begin position="188"/>
        <end position="207"/>
    </location>
</feature>
<evidence type="ECO:0000256" key="4">
    <source>
        <dbReference type="ARBA" id="ARBA00023136"/>
    </source>
</evidence>
<feature type="transmembrane region" description="Helical" evidence="5">
    <location>
        <begin position="124"/>
        <end position="143"/>
    </location>
</feature>
<dbReference type="Proteomes" id="UP000672039">
    <property type="component" value="Chromosome"/>
</dbReference>
<keyword evidence="7" id="KW-0436">Ligase</keyword>
<protein>
    <submittedName>
        <fullName evidence="7">O-antigen ligase family protein</fullName>
    </submittedName>
</protein>
<dbReference type="RefSeq" id="WP_210221384.1">
    <property type="nucleotide sequence ID" value="NZ_CP072801.1"/>
</dbReference>
<gene>
    <name evidence="7" type="ORF">J9253_13085</name>
</gene>
<feature type="transmembrane region" description="Helical" evidence="5">
    <location>
        <begin position="251"/>
        <end position="270"/>
    </location>
</feature>
<evidence type="ECO:0000256" key="2">
    <source>
        <dbReference type="ARBA" id="ARBA00022692"/>
    </source>
</evidence>
<feature type="domain" description="O-antigen ligase-related" evidence="6">
    <location>
        <begin position="235"/>
        <end position="374"/>
    </location>
</feature>
<feature type="transmembrane region" description="Helical" evidence="5">
    <location>
        <begin position="422"/>
        <end position="438"/>
    </location>
</feature>
<organism evidence="7 8">
    <name type="scientific">Thiothrix litoralis</name>
    <dbReference type="NCBI Taxonomy" id="2891210"/>
    <lineage>
        <taxon>Bacteria</taxon>
        <taxon>Pseudomonadati</taxon>
        <taxon>Pseudomonadota</taxon>
        <taxon>Gammaproteobacteria</taxon>
        <taxon>Thiotrichales</taxon>
        <taxon>Thiotrichaceae</taxon>
        <taxon>Thiothrix</taxon>
    </lineage>
</organism>
<keyword evidence="3 5" id="KW-1133">Transmembrane helix</keyword>
<dbReference type="PANTHER" id="PTHR37422:SF13">
    <property type="entry name" value="LIPOPOLYSACCHARIDE BIOSYNTHESIS PROTEIN PA4999-RELATED"/>
    <property type="match status" value="1"/>
</dbReference>
<keyword evidence="4 5" id="KW-0472">Membrane</keyword>
<dbReference type="PANTHER" id="PTHR37422">
    <property type="entry name" value="TEICHURONIC ACID BIOSYNTHESIS PROTEIN TUAE"/>
    <property type="match status" value="1"/>
</dbReference>